<reference evidence="11 12" key="1">
    <citation type="submission" date="2016-10" db="EMBL/GenBank/DDBJ databases">
        <authorList>
            <person name="de Groot N.N."/>
        </authorList>
    </citation>
    <scope>NUCLEOTIDE SEQUENCE [LARGE SCALE GENOMIC DNA]</scope>
    <source>
        <strain evidence="11 12">NE2</strain>
    </source>
</reference>
<dbReference type="EC" id="2.1.1.-" evidence="8"/>
<dbReference type="Proteomes" id="UP000198755">
    <property type="component" value="Unassembled WGS sequence"/>
</dbReference>
<keyword evidence="3" id="KW-0808">Transferase</keyword>
<protein>
    <recommendedName>
        <fullName evidence="8">Methyltransferase</fullName>
        <ecNumber evidence="8">2.1.1.-</ecNumber>
    </recommendedName>
</protein>
<keyword evidence="5" id="KW-0235">DNA replication</keyword>
<keyword evidence="4" id="KW-0949">S-adenosyl-L-methionine</keyword>
<dbReference type="InterPro" id="IPR002941">
    <property type="entry name" value="DNA_methylase_N4/N6"/>
</dbReference>
<dbReference type="GO" id="GO:0008170">
    <property type="term" value="F:N-methyltransferase activity"/>
    <property type="evidence" value="ECO:0007669"/>
    <property type="project" value="InterPro"/>
</dbReference>
<evidence type="ECO:0000256" key="7">
    <source>
        <dbReference type="ARBA" id="ARBA00047942"/>
    </source>
</evidence>
<gene>
    <name evidence="11" type="ORF">SAMN05444581_10764</name>
</gene>
<dbReference type="GO" id="GO:0032259">
    <property type="term" value="P:methylation"/>
    <property type="evidence" value="ECO:0007669"/>
    <property type="project" value="UniProtKB-KW"/>
</dbReference>
<dbReference type="PRINTS" id="PR00508">
    <property type="entry name" value="S21N4MTFRASE"/>
</dbReference>
<dbReference type="SUPFAM" id="SSF53335">
    <property type="entry name" value="S-adenosyl-L-methionine-dependent methyltransferases"/>
    <property type="match status" value="1"/>
</dbReference>
<dbReference type="REBASE" id="204521">
    <property type="entry name" value="M.MpaNE2ORF10764P"/>
</dbReference>
<dbReference type="GO" id="GO:0006260">
    <property type="term" value="P:DNA replication"/>
    <property type="evidence" value="ECO:0007669"/>
    <property type="project" value="UniProtKB-KW"/>
</dbReference>
<evidence type="ECO:0000256" key="4">
    <source>
        <dbReference type="ARBA" id="ARBA00022691"/>
    </source>
</evidence>
<evidence type="ECO:0000256" key="2">
    <source>
        <dbReference type="ARBA" id="ARBA00022603"/>
    </source>
</evidence>
<evidence type="ECO:0000259" key="9">
    <source>
        <dbReference type="Pfam" id="PF01555"/>
    </source>
</evidence>
<dbReference type="GO" id="GO:0009007">
    <property type="term" value="F:site-specific DNA-methyltransferase (adenine-specific) activity"/>
    <property type="evidence" value="ECO:0007669"/>
    <property type="project" value="UniProtKB-EC"/>
</dbReference>
<keyword evidence="6" id="KW-0238">DNA-binding</keyword>
<name>A0A1I3Z5R1_9HYPH</name>
<comment type="catalytic activity">
    <reaction evidence="7">
        <text>a 2'-deoxyadenosine in DNA + S-adenosyl-L-methionine = an N(6)-methyl-2'-deoxyadenosine in DNA + S-adenosyl-L-homocysteine + H(+)</text>
        <dbReference type="Rhea" id="RHEA:15197"/>
        <dbReference type="Rhea" id="RHEA-COMP:12418"/>
        <dbReference type="Rhea" id="RHEA-COMP:12419"/>
        <dbReference type="ChEBI" id="CHEBI:15378"/>
        <dbReference type="ChEBI" id="CHEBI:57856"/>
        <dbReference type="ChEBI" id="CHEBI:59789"/>
        <dbReference type="ChEBI" id="CHEBI:90615"/>
        <dbReference type="ChEBI" id="CHEBI:90616"/>
        <dbReference type="EC" id="2.1.1.72"/>
    </reaction>
</comment>
<dbReference type="AlphaFoldDB" id="A0A1I3Z5R1"/>
<dbReference type="PANTHER" id="PTHR13370:SF3">
    <property type="entry name" value="TRNA (GUANINE(10)-N2)-METHYLTRANSFERASE HOMOLOG"/>
    <property type="match status" value="1"/>
</dbReference>
<evidence type="ECO:0000256" key="3">
    <source>
        <dbReference type="ARBA" id="ARBA00022679"/>
    </source>
</evidence>
<dbReference type="GO" id="GO:0005737">
    <property type="term" value="C:cytoplasm"/>
    <property type="evidence" value="ECO:0007669"/>
    <property type="project" value="TreeGrafter"/>
</dbReference>
<evidence type="ECO:0000256" key="8">
    <source>
        <dbReference type="RuleBase" id="RU362026"/>
    </source>
</evidence>
<evidence type="ECO:0000256" key="1">
    <source>
        <dbReference type="ARBA" id="ARBA00006594"/>
    </source>
</evidence>
<dbReference type="InterPro" id="IPR002052">
    <property type="entry name" value="DNA_methylase_N6_adenine_CS"/>
</dbReference>
<keyword evidence="12" id="KW-1185">Reference proteome</keyword>
<evidence type="ECO:0000313" key="11">
    <source>
        <dbReference type="EMBL" id="SFK38869.1"/>
    </source>
</evidence>
<dbReference type="EMBL" id="FOSN01000007">
    <property type="protein sequence ID" value="SFK38869.1"/>
    <property type="molecule type" value="Genomic_DNA"/>
</dbReference>
<evidence type="ECO:0000259" key="10">
    <source>
        <dbReference type="Pfam" id="PF18755"/>
    </source>
</evidence>
<feature type="domain" description="RAMA" evidence="10">
    <location>
        <begin position="329"/>
        <end position="428"/>
    </location>
</feature>
<dbReference type="Gene3D" id="3.40.50.150">
    <property type="entry name" value="Vaccinia Virus protein VP39"/>
    <property type="match status" value="1"/>
</dbReference>
<dbReference type="PROSITE" id="PS00092">
    <property type="entry name" value="N6_MTASE"/>
    <property type="match status" value="1"/>
</dbReference>
<dbReference type="Pfam" id="PF18755">
    <property type="entry name" value="RAMA"/>
    <property type="match status" value="1"/>
</dbReference>
<dbReference type="Pfam" id="PF01555">
    <property type="entry name" value="N6_N4_Mtase"/>
    <property type="match status" value="1"/>
</dbReference>
<dbReference type="PANTHER" id="PTHR13370">
    <property type="entry name" value="RNA METHYLASE-RELATED"/>
    <property type="match status" value="1"/>
</dbReference>
<organism evidence="11 12">
    <name type="scientific">Methylocapsa palsarum</name>
    <dbReference type="NCBI Taxonomy" id="1612308"/>
    <lineage>
        <taxon>Bacteria</taxon>
        <taxon>Pseudomonadati</taxon>
        <taxon>Pseudomonadota</taxon>
        <taxon>Alphaproteobacteria</taxon>
        <taxon>Hyphomicrobiales</taxon>
        <taxon>Beijerinckiaceae</taxon>
        <taxon>Methylocapsa</taxon>
    </lineage>
</organism>
<evidence type="ECO:0000313" key="12">
    <source>
        <dbReference type="Proteomes" id="UP000198755"/>
    </source>
</evidence>
<dbReference type="FunFam" id="3.40.50.150:FF:000276">
    <property type="entry name" value="Methyltransferase"/>
    <property type="match status" value="1"/>
</dbReference>
<keyword evidence="2 11" id="KW-0489">Methyltransferase</keyword>
<evidence type="ECO:0000256" key="6">
    <source>
        <dbReference type="ARBA" id="ARBA00023125"/>
    </source>
</evidence>
<dbReference type="InterPro" id="IPR001091">
    <property type="entry name" value="RM_Methyltransferase"/>
</dbReference>
<dbReference type="InterPro" id="IPR029063">
    <property type="entry name" value="SAM-dependent_MTases_sf"/>
</dbReference>
<dbReference type="STRING" id="1612308.SAMN05444581_10764"/>
<feature type="domain" description="DNA methylase N-4/N-6" evidence="9">
    <location>
        <begin position="96"/>
        <end position="317"/>
    </location>
</feature>
<accession>A0A1I3Z5R1</accession>
<comment type="similarity">
    <text evidence="1 8">Belongs to the N(4)/N(6)-methyltransferase family.</text>
</comment>
<dbReference type="InterPro" id="IPR040843">
    <property type="entry name" value="RAMA"/>
</dbReference>
<sequence length="433" mass="47174">MQKWHSRSQPSDTGCLPGAAKVGRVSSVAYRLSNMRSQSAGAAGRKSQIKVLRTGISAVRSVASGASAPARQGLPLNEIIVGDCLEELARLPEESVDLVFADPPYNLQLENSLSRPDQSLVDGVDDDWDKFANFSAYDRFTRDWLAAVRRVMKPDATLFVIGSYHNIFRVGAILQDQGYWILNDIVWRKSNPMPNFRGRRFTNAHETLIWAAKSAGAKNYRFNYELLKAGNEDCQMRSDWLFPICTGAERLKDAAGRKTHPTQKPEALLVRVLLAASAPGAVVLDPFFGTGTTGAAAKRLGRGFVGIERDETYAAAALARINAVEPLPESAVAEAPSKRSEPRIPFSAVIEAGLIRPGDILADEKKRHFAVVRADGAISIGAVAGSIHKIGALAQGLPACNGWTFWQFQRGGEYEPIDALRSLMRASLREAAE</sequence>
<evidence type="ECO:0000256" key="5">
    <source>
        <dbReference type="ARBA" id="ARBA00022705"/>
    </source>
</evidence>
<proteinExistence type="inferred from homology"/>
<dbReference type="GO" id="GO:0003677">
    <property type="term" value="F:DNA binding"/>
    <property type="evidence" value="ECO:0007669"/>
    <property type="project" value="UniProtKB-KW"/>
</dbReference>